<proteinExistence type="predicted"/>
<organism evidence="1 2">
    <name type="scientific">Saccharopolyspora taberi</name>
    <dbReference type="NCBI Taxonomy" id="60895"/>
    <lineage>
        <taxon>Bacteria</taxon>
        <taxon>Bacillati</taxon>
        <taxon>Actinomycetota</taxon>
        <taxon>Actinomycetes</taxon>
        <taxon>Pseudonocardiales</taxon>
        <taxon>Pseudonocardiaceae</taxon>
        <taxon>Saccharopolyspora</taxon>
    </lineage>
</organism>
<accession>A0ABN3VJ65</accession>
<dbReference type="EMBL" id="BAAAUX010000022">
    <property type="protein sequence ID" value="GAA2810592.1"/>
    <property type="molecule type" value="Genomic_DNA"/>
</dbReference>
<protein>
    <submittedName>
        <fullName evidence="1">DinB family protein</fullName>
    </submittedName>
</protein>
<dbReference type="InterPro" id="IPR034660">
    <property type="entry name" value="DinB/YfiT-like"/>
</dbReference>
<dbReference type="InterPro" id="IPR007061">
    <property type="entry name" value="MST-like"/>
</dbReference>
<sequence>MWADANRADPPGVAGERETLTAFLDWHRETLAVKCADLTAEQLNERAVPPSGLSLHGLVRHLAGVERWWLRIQFAGEQLPLLHYSDDDPEQDFERLDGDFAEALDTWRRECDRSREIVAGAASLDETGIRRSTGEPVTLRWVLLHLLAEYARHNGHVDLLRERLDGGVGR</sequence>
<dbReference type="Proteomes" id="UP001500979">
    <property type="component" value="Unassembled WGS sequence"/>
</dbReference>
<evidence type="ECO:0000313" key="2">
    <source>
        <dbReference type="Proteomes" id="UP001500979"/>
    </source>
</evidence>
<dbReference type="SUPFAM" id="SSF109854">
    <property type="entry name" value="DinB/YfiT-like putative metalloenzymes"/>
    <property type="match status" value="1"/>
</dbReference>
<comment type="caution">
    <text evidence="1">The sequence shown here is derived from an EMBL/GenBank/DDBJ whole genome shotgun (WGS) entry which is preliminary data.</text>
</comment>
<keyword evidence="2" id="KW-1185">Reference proteome</keyword>
<name>A0ABN3VJ65_9PSEU</name>
<reference evidence="1 2" key="1">
    <citation type="journal article" date="2019" name="Int. J. Syst. Evol. Microbiol.">
        <title>The Global Catalogue of Microorganisms (GCM) 10K type strain sequencing project: providing services to taxonomists for standard genome sequencing and annotation.</title>
        <authorList>
            <consortium name="The Broad Institute Genomics Platform"/>
            <consortium name="The Broad Institute Genome Sequencing Center for Infectious Disease"/>
            <person name="Wu L."/>
            <person name="Ma J."/>
        </authorList>
    </citation>
    <scope>NUCLEOTIDE SEQUENCE [LARGE SCALE GENOMIC DNA]</scope>
    <source>
        <strain evidence="1 2">JCM 9383</strain>
    </source>
</reference>
<evidence type="ECO:0000313" key="1">
    <source>
        <dbReference type="EMBL" id="GAA2810592.1"/>
    </source>
</evidence>
<gene>
    <name evidence="1" type="ORF">GCM10010470_52340</name>
</gene>
<dbReference type="Gene3D" id="1.20.120.450">
    <property type="entry name" value="dinb family like domain"/>
    <property type="match status" value="1"/>
</dbReference>
<dbReference type="Pfam" id="PF04978">
    <property type="entry name" value="MST"/>
    <property type="match status" value="1"/>
</dbReference>